<accession>A0ABD5TS51</accession>
<evidence type="ECO:0000259" key="1">
    <source>
        <dbReference type="Pfam" id="PF01408"/>
    </source>
</evidence>
<protein>
    <submittedName>
        <fullName evidence="3">Gfo/Idh/MocA family oxidoreductase</fullName>
    </submittedName>
</protein>
<comment type="caution">
    <text evidence="3">The sequence shown here is derived from an EMBL/GenBank/DDBJ whole genome shotgun (WGS) entry which is preliminary data.</text>
</comment>
<dbReference type="InterPro" id="IPR000683">
    <property type="entry name" value="Gfo/Idh/MocA-like_OxRdtase_N"/>
</dbReference>
<dbReference type="EMBL" id="JBHSXH010000001">
    <property type="protein sequence ID" value="MFC6823436.1"/>
    <property type="molecule type" value="Genomic_DNA"/>
</dbReference>
<dbReference type="SUPFAM" id="SSF51735">
    <property type="entry name" value="NAD(P)-binding Rossmann-fold domains"/>
    <property type="match status" value="1"/>
</dbReference>
<evidence type="ECO:0000259" key="2">
    <source>
        <dbReference type="Pfam" id="PF22725"/>
    </source>
</evidence>
<dbReference type="Pfam" id="PF01408">
    <property type="entry name" value="GFO_IDH_MocA"/>
    <property type="match status" value="1"/>
</dbReference>
<feature type="domain" description="GFO/IDH/MocA-like oxidoreductase" evidence="2">
    <location>
        <begin position="158"/>
        <end position="227"/>
    </location>
</feature>
<dbReference type="PANTHER" id="PTHR43377:SF1">
    <property type="entry name" value="BILIVERDIN REDUCTASE A"/>
    <property type="match status" value="1"/>
</dbReference>
<dbReference type="Proteomes" id="UP001596408">
    <property type="component" value="Unassembled WGS sequence"/>
</dbReference>
<dbReference type="PANTHER" id="PTHR43377">
    <property type="entry name" value="BILIVERDIN REDUCTASE A"/>
    <property type="match status" value="1"/>
</dbReference>
<name>A0ABD5TS51_9EURY</name>
<dbReference type="Gene3D" id="3.30.360.10">
    <property type="entry name" value="Dihydrodipicolinate Reductase, domain 2"/>
    <property type="match status" value="1"/>
</dbReference>
<evidence type="ECO:0000313" key="4">
    <source>
        <dbReference type="Proteomes" id="UP001596408"/>
    </source>
</evidence>
<dbReference type="Gene3D" id="3.40.50.720">
    <property type="entry name" value="NAD(P)-binding Rossmann-like Domain"/>
    <property type="match status" value="1"/>
</dbReference>
<organism evidence="3 4">
    <name type="scientific">Halopelagius fulvigenes</name>
    <dbReference type="NCBI Taxonomy" id="1198324"/>
    <lineage>
        <taxon>Archaea</taxon>
        <taxon>Methanobacteriati</taxon>
        <taxon>Methanobacteriota</taxon>
        <taxon>Stenosarchaea group</taxon>
        <taxon>Halobacteria</taxon>
        <taxon>Halobacteriales</taxon>
        <taxon>Haloferacaceae</taxon>
    </lineage>
</organism>
<dbReference type="InterPro" id="IPR051450">
    <property type="entry name" value="Gfo/Idh/MocA_Oxidoreductases"/>
</dbReference>
<dbReference type="Pfam" id="PF22725">
    <property type="entry name" value="GFO_IDH_MocA_C3"/>
    <property type="match status" value="1"/>
</dbReference>
<gene>
    <name evidence="3" type="ORF">ACFQEV_00230</name>
</gene>
<feature type="domain" description="Gfo/Idh/MocA-like oxidoreductase N-terminal" evidence="1">
    <location>
        <begin position="8"/>
        <end position="121"/>
    </location>
</feature>
<dbReference type="AlphaFoldDB" id="A0ABD5TS51"/>
<sequence length="327" mass="36044">MRDPDVTAGVVGVGSMGQNHVQVYSGLASTDLVGVADADEERAWSVAEEYGTSALSRAELLERADVVSVAVPTKYHAEIVRDCIEAGVHVLVEKPFVDDVEVGRELAALADERDVVLQVGHIERFNPAVSALFDLLSDIEPVAVTANRLGPPVEGRQSGDDVVMDLMIHDIDVLLAMAGSEIESLSATGTEDKRYATAQIAFEDGLVSTLRASRITQRKIRTLEITAEDCLVNIDYIDQSVRIHRQSHPEYRRDDGTIRYRHESVTERPMVNTGEPLKRELQSFVEAVKHGEEPVVTAEDGIRAIEVAQRIRDEATGKRPEQIEARW</sequence>
<dbReference type="RefSeq" id="WP_379691866.1">
    <property type="nucleotide sequence ID" value="NZ_JBHSXH010000001.1"/>
</dbReference>
<keyword evidence="4" id="KW-1185">Reference proteome</keyword>
<dbReference type="InterPro" id="IPR036291">
    <property type="entry name" value="NAD(P)-bd_dom_sf"/>
</dbReference>
<dbReference type="SUPFAM" id="SSF55347">
    <property type="entry name" value="Glyceraldehyde-3-phosphate dehydrogenase-like, C-terminal domain"/>
    <property type="match status" value="1"/>
</dbReference>
<dbReference type="InterPro" id="IPR055170">
    <property type="entry name" value="GFO_IDH_MocA-like_dom"/>
</dbReference>
<evidence type="ECO:0000313" key="3">
    <source>
        <dbReference type="EMBL" id="MFC6823436.1"/>
    </source>
</evidence>
<proteinExistence type="predicted"/>
<reference evidence="3 4" key="1">
    <citation type="journal article" date="2019" name="Int. J. Syst. Evol. Microbiol.">
        <title>The Global Catalogue of Microorganisms (GCM) 10K type strain sequencing project: providing services to taxonomists for standard genome sequencing and annotation.</title>
        <authorList>
            <consortium name="The Broad Institute Genomics Platform"/>
            <consortium name="The Broad Institute Genome Sequencing Center for Infectious Disease"/>
            <person name="Wu L."/>
            <person name="Ma J."/>
        </authorList>
    </citation>
    <scope>NUCLEOTIDE SEQUENCE [LARGE SCALE GENOMIC DNA]</scope>
    <source>
        <strain evidence="3 4">YIM 94188</strain>
    </source>
</reference>